<sequence>MLANQVEKCHCDCGEPEYTHQGVLTYLVYVPEYNFKCEYKVSRCIAFMWVKDVTVQGGNRRLESVEVG</sequence>
<evidence type="ECO:0000313" key="2">
    <source>
        <dbReference type="Proteomes" id="UP000001312"/>
    </source>
</evidence>
<dbReference type="InParanoid" id="A7EQ28"/>
<keyword evidence="2" id="KW-1185">Reference proteome</keyword>
<dbReference type="HOGENOM" id="CLU_2795499_0_0_1"/>
<evidence type="ECO:0000313" key="1">
    <source>
        <dbReference type="EMBL" id="EDO04944.1"/>
    </source>
</evidence>
<organism evidence="1 2">
    <name type="scientific">Sclerotinia sclerotiorum (strain ATCC 18683 / 1980 / Ss-1)</name>
    <name type="common">White mold</name>
    <name type="synonym">Whetzelinia sclerotiorum</name>
    <dbReference type="NCBI Taxonomy" id="665079"/>
    <lineage>
        <taxon>Eukaryota</taxon>
        <taxon>Fungi</taxon>
        <taxon>Dikarya</taxon>
        <taxon>Ascomycota</taxon>
        <taxon>Pezizomycotina</taxon>
        <taxon>Leotiomycetes</taxon>
        <taxon>Helotiales</taxon>
        <taxon>Sclerotiniaceae</taxon>
        <taxon>Sclerotinia</taxon>
    </lineage>
</organism>
<dbReference type="RefSeq" id="XP_001591981.1">
    <property type="nucleotide sequence ID" value="XM_001591931.1"/>
</dbReference>
<dbReference type="KEGG" id="ssl:SS1G_07428"/>
<dbReference type="GeneID" id="5487850"/>
<protein>
    <submittedName>
        <fullName evidence="1">Uncharacterized protein</fullName>
    </submittedName>
</protein>
<gene>
    <name evidence="1" type="ORF">SS1G_07428</name>
</gene>
<dbReference type="AlphaFoldDB" id="A7EQ28"/>
<reference evidence="2" key="1">
    <citation type="journal article" date="2011" name="PLoS Genet.">
        <title>Genomic analysis of the necrotrophic fungal pathogens Sclerotinia sclerotiorum and Botrytis cinerea.</title>
        <authorList>
            <person name="Amselem J."/>
            <person name="Cuomo C.A."/>
            <person name="van Kan J.A."/>
            <person name="Viaud M."/>
            <person name="Benito E.P."/>
            <person name="Couloux A."/>
            <person name="Coutinho P.M."/>
            <person name="de Vries R.P."/>
            <person name="Dyer P.S."/>
            <person name="Fillinger S."/>
            <person name="Fournier E."/>
            <person name="Gout L."/>
            <person name="Hahn M."/>
            <person name="Kohn L."/>
            <person name="Lapalu N."/>
            <person name="Plummer K.M."/>
            <person name="Pradier J.M."/>
            <person name="Quevillon E."/>
            <person name="Sharon A."/>
            <person name="Simon A."/>
            <person name="ten Have A."/>
            <person name="Tudzynski B."/>
            <person name="Tudzynski P."/>
            <person name="Wincker P."/>
            <person name="Andrew M."/>
            <person name="Anthouard V."/>
            <person name="Beever R.E."/>
            <person name="Beffa R."/>
            <person name="Benoit I."/>
            <person name="Bouzid O."/>
            <person name="Brault B."/>
            <person name="Chen Z."/>
            <person name="Choquer M."/>
            <person name="Collemare J."/>
            <person name="Cotton P."/>
            <person name="Danchin E.G."/>
            <person name="Da Silva C."/>
            <person name="Gautier A."/>
            <person name="Giraud C."/>
            <person name="Giraud T."/>
            <person name="Gonzalez C."/>
            <person name="Grossetete S."/>
            <person name="Guldener U."/>
            <person name="Henrissat B."/>
            <person name="Howlett B.J."/>
            <person name="Kodira C."/>
            <person name="Kretschmer M."/>
            <person name="Lappartient A."/>
            <person name="Leroch M."/>
            <person name="Levis C."/>
            <person name="Mauceli E."/>
            <person name="Neuveglise C."/>
            <person name="Oeser B."/>
            <person name="Pearson M."/>
            <person name="Poulain J."/>
            <person name="Poussereau N."/>
            <person name="Quesneville H."/>
            <person name="Rascle C."/>
            <person name="Schumacher J."/>
            <person name="Segurens B."/>
            <person name="Sexton A."/>
            <person name="Silva E."/>
            <person name="Sirven C."/>
            <person name="Soanes D.M."/>
            <person name="Talbot N.J."/>
            <person name="Templeton M."/>
            <person name="Yandava C."/>
            <person name="Yarden O."/>
            <person name="Zeng Q."/>
            <person name="Rollins J.A."/>
            <person name="Lebrun M.H."/>
            <person name="Dickman M."/>
        </authorList>
    </citation>
    <scope>NUCLEOTIDE SEQUENCE [LARGE SCALE GENOMIC DNA]</scope>
    <source>
        <strain evidence="2">ATCC 18683 / 1980 / Ss-1</strain>
    </source>
</reference>
<dbReference type="EMBL" id="CH476629">
    <property type="protein sequence ID" value="EDO04944.1"/>
    <property type="molecule type" value="Genomic_DNA"/>
</dbReference>
<name>A7EQ28_SCLS1</name>
<accession>A7EQ28</accession>
<dbReference type="Proteomes" id="UP000001312">
    <property type="component" value="Unassembled WGS sequence"/>
</dbReference>
<proteinExistence type="predicted"/>